<reference evidence="6 7" key="1">
    <citation type="submission" date="2023-08" db="EMBL/GenBank/DDBJ databases">
        <title>A Necator americanus chromosomal reference genome.</title>
        <authorList>
            <person name="Ilik V."/>
            <person name="Petrzelkova K.J."/>
            <person name="Pardy F."/>
            <person name="Fuh T."/>
            <person name="Niatou-Singa F.S."/>
            <person name="Gouil Q."/>
            <person name="Baker L."/>
            <person name="Ritchie M.E."/>
            <person name="Jex A.R."/>
            <person name="Gazzola D."/>
            <person name="Li H."/>
            <person name="Toshio Fujiwara R."/>
            <person name="Zhan B."/>
            <person name="Aroian R.V."/>
            <person name="Pafco B."/>
            <person name="Schwarz E.M."/>
        </authorList>
    </citation>
    <scope>NUCLEOTIDE SEQUENCE [LARGE SCALE GENOMIC DNA]</scope>
    <source>
        <strain evidence="6 7">Aroian</strain>
        <tissue evidence="6">Whole animal</tissue>
    </source>
</reference>
<organism evidence="6 7">
    <name type="scientific">Necator americanus</name>
    <name type="common">Human hookworm</name>
    <dbReference type="NCBI Taxonomy" id="51031"/>
    <lineage>
        <taxon>Eukaryota</taxon>
        <taxon>Metazoa</taxon>
        <taxon>Ecdysozoa</taxon>
        <taxon>Nematoda</taxon>
        <taxon>Chromadorea</taxon>
        <taxon>Rhabditida</taxon>
        <taxon>Rhabditina</taxon>
        <taxon>Rhabditomorpha</taxon>
        <taxon>Strongyloidea</taxon>
        <taxon>Ancylostomatidae</taxon>
        <taxon>Bunostominae</taxon>
        <taxon>Necator</taxon>
    </lineage>
</organism>
<feature type="compositionally biased region" description="Polar residues" evidence="3">
    <location>
        <begin position="541"/>
        <end position="561"/>
    </location>
</feature>
<feature type="compositionally biased region" description="Polar residues" evidence="3">
    <location>
        <begin position="434"/>
        <end position="458"/>
    </location>
</feature>
<dbReference type="PROSITE" id="PS50097">
    <property type="entry name" value="BTB"/>
    <property type="match status" value="1"/>
</dbReference>
<dbReference type="SUPFAM" id="SSF81301">
    <property type="entry name" value="Nucleotidyltransferase"/>
    <property type="match status" value="1"/>
</dbReference>
<feature type="compositionally biased region" description="Polar residues" evidence="3">
    <location>
        <begin position="570"/>
        <end position="583"/>
    </location>
</feature>
<feature type="domain" description="MATH" evidence="5">
    <location>
        <begin position="739"/>
        <end position="860"/>
    </location>
</feature>
<feature type="compositionally biased region" description="Polar residues" evidence="3">
    <location>
        <begin position="640"/>
        <end position="656"/>
    </location>
</feature>
<dbReference type="Gene3D" id="2.60.210.10">
    <property type="entry name" value="Apoptosis, Tumor Necrosis Factor Receptor Associated Protein 2, Chain A"/>
    <property type="match status" value="1"/>
</dbReference>
<dbReference type="SUPFAM" id="SSF49599">
    <property type="entry name" value="TRAF domain-like"/>
    <property type="match status" value="1"/>
</dbReference>
<dbReference type="SMART" id="SM00061">
    <property type="entry name" value="MATH"/>
    <property type="match status" value="1"/>
</dbReference>
<dbReference type="PANTHER" id="PTHR23092:SF15">
    <property type="entry name" value="INACTIVE NON-CANONICAL POLY(A) RNA POLYMERASE PROTEIN TRF4-2-RELATED"/>
    <property type="match status" value="1"/>
</dbReference>
<proteinExistence type="predicted"/>
<evidence type="ECO:0000259" key="4">
    <source>
        <dbReference type="PROSITE" id="PS50097"/>
    </source>
</evidence>
<dbReference type="Pfam" id="PF00651">
    <property type="entry name" value="BTB"/>
    <property type="match status" value="1"/>
</dbReference>
<comment type="caution">
    <text evidence="6">The sequence shown here is derived from an EMBL/GenBank/DDBJ whole genome shotgun (WGS) entry which is preliminary data.</text>
</comment>
<dbReference type="InterPro" id="IPR002083">
    <property type="entry name" value="MATH/TRAF_dom"/>
</dbReference>
<dbReference type="InterPro" id="IPR011333">
    <property type="entry name" value="SKP1/BTB/POZ_sf"/>
</dbReference>
<dbReference type="Gene3D" id="3.30.460.10">
    <property type="entry name" value="Beta Polymerase, domain 2"/>
    <property type="match status" value="1"/>
</dbReference>
<evidence type="ECO:0000256" key="2">
    <source>
        <dbReference type="ARBA" id="ARBA00022842"/>
    </source>
</evidence>
<dbReference type="PANTHER" id="PTHR23092">
    <property type="entry name" value="POLY(A) RNA POLYMERASE"/>
    <property type="match status" value="1"/>
</dbReference>
<dbReference type="SMART" id="SM00225">
    <property type="entry name" value="BTB"/>
    <property type="match status" value="1"/>
</dbReference>
<feature type="domain" description="BTB" evidence="4">
    <location>
        <begin position="897"/>
        <end position="960"/>
    </location>
</feature>
<dbReference type="SUPFAM" id="SSF54695">
    <property type="entry name" value="POZ domain"/>
    <property type="match status" value="1"/>
</dbReference>
<dbReference type="CDD" id="cd05402">
    <property type="entry name" value="NT_PAP_TUTase"/>
    <property type="match status" value="1"/>
</dbReference>
<evidence type="ECO:0008006" key="8">
    <source>
        <dbReference type="Google" id="ProtNLM"/>
    </source>
</evidence>
<dbReference type="InterPro" id="IPR054708">
    <property type="entry name" value="MTPAP-like_central"/>
</dbReference>
<dbReference type="Proteomes" id="UP001303046">
    <property type="component" value="Unassembled WGS sequence"/>
</dbReference>
<evidence type="ECO:0000256" key="1">
    <source>
        <dbReference type="ARBA" id="ARBA00022723"/>
    </source>
</evidence>
<dbReference type="Gene3D" id="1.25.40.420">
    <property type="match status" value="1"/>
</dbReference>
<dbReference type="InterPro" id="IPR043519">
    <property type="entry name" value="NT_sf"/>
</dbReference>
<evidence type="ECO:0000313" key="6">
    <source>
        <dbReference type="EMBL" id="KAK6726639.1"/>
    </source>
</evidence>
<keyword evidence="7" id="KW-1185">Reference proteome</keyword>
<dbReference type="Pfam" id="PF03828">
    <property type="entry name" value="PAP_assoc"/>
    <property type="match status" value="1"/>
</dbReference>
<gene>
    <name evidence="6" type="primary">Necator_chrI.g893</name>
    <name evidence="6" type="ORF">RB195_004769</name>
</gene>
<dbReference type="InterPro" id="IPR045862">
    <property type="entry name" value="Trf4-like"/>
</dbReference>
<dbReference type="InterPro" id="IPR008974">
    <property type="entry name" value="TRAF-like"/>
</dbReference>
<feature type="compositionally biased region" description="Basic and acidic residues" evidence="3">
    <location>
        <begin position="477"/>
        <end position="504"/>
    </location>
</feature>
<dbReference type="InterPro" id="IPR000210">
    <property type="entry name" value="BTB/POZ_dom"/>
</dbReference>
<keyword evidence="2" id="KW-0460">Magnesium</keyword>
<feature type="compositionally biased region" description="Low complexity" evidence="3">
    <location>
        <begin position="709"/>
        <end position="720"/>
    </location>
</feature>
<name>A0ABR1BJL4_NECAM</name>
<feature type="region of interest" description="Disordered" evidence="3">
    <location>
        <begin position="530"/>
        <end position="730"/>
    </location>
</feature>
<protein>
    <recommendedName>
        <fullName evidence="8">BTB/POZ domain protein</fullName>
    </recommendedName>
</protein>
<evidence type="ECO:0000313" key="7">
    <source>
        <dbReference type="Proteomes" id="UP001303046"/>
    </source>
</evidence>
<dbReference type="InterPro" id="IPR002058">
    <property type="entry name" value="PAP_assoc"/>
</dbReference>
<evidence type="ECO:0000259" key="5">
    <source>
        <dbReference type="PROSITE" id="PS50144"/>
    </source>
</evidence>
<evidence type="ECO:0000256" key="3">
    <source>
        <dbReference type="SAM" id="MobiDB-lite"/>
    </source>
</evidence>
<dbReference type="SUPFAM" id="SSF81631">
    <property type="entry name" value="PAP/OAS1 substrate-binding domain"/>
    <property type="match status" value="1"/>
</dbReference>
<keyword evidence="1" id="KW-0479">Metal-binding</keyword>
<feature type="region of interest" description="Disordered" evidence="3">
    <location>
        <begin position="432"/>
        <end position="516"/>
    </location>
</feature>
<dbReference type="Pfam" id="PF22600">
    <property type="entry name" value="MTPAP-like_central"/>
    <property type="match status" value="1"/>
</dbReference>
<accession>A0ABR1BJL4</accession>
<dbReference type="EMBL" id="JAVFWL010000001">
    <property type="protein sequence ID" value="KAK6726639.1"/>
    <property type="molecule type" value="Genomic_DNA"/>
</dbReference>
<feature type="compositionally biased region" description="Low complexity" evidence="3">
    <location>
        <begin position="622"/>
        <end position="638"/>
    </location>
</feature>
<dbReference type="Gene3D" id="3.30.710.10">
    <property type="entry name" value="Potassium Channel Kv1.1, Chain A"/>
    <property type="match status" value="1"/>
</dbReference>
<dbReference type="PROSITE" id="PS50144">
    <property type="entry name" value="MATH"/>
    <property type="match status" value="1"/>
</dbReference>
<sequence>MVPEPVGALATMIASPEASPSTSRDECWYMEKAGRLFGYDEIIAPWATKRYSLSIEGLHEEIKDIFQWLRPCGLEEAVRLEVFRKVKSAIKERWKGNNVRVSVFGSLRTRLFLPTSDIDVLVECEEWKDTSTMATCMQETANYLEEVGLAKSVAVFSDAFVPIVKMVEKDTLVNVDISFNTAQGVKAADYIEKVKEEFPVVEPLILVLKQFLILRRLNTTYTGGLSSYGLILMLINFLHHYGMPIRRKHLYSPEVNLGELLMRFFEVYAQEVNYDAVGISVIDMRYVPKEARRDSDKKAALLSIEDPLLITNEVGRSSFNYALVRSAFEQALQILKGVFIRDRRCGAEWRRFYKGSMMSLIMPFTQEQLQYRNWLKSFVLEYKEPEQPPSTIVCNTFLAPSVDLAKCALQQYIMSLPRSSRPLEIVDPRDVERMSTTASETSQSQDNVSETTCTSSCASDDAGPVVEAPIRGLTMSEKSETESSESETRSTGDVKRDESTETTEKPTTLAAIVAGKVNRMKSQELIDEMDKKNGNIKGRTPSPSENKTPPLATSANRHNGTLGSGGGVPPSSQCRVFHNQQYYQKGEQRAGSASSRDSRGAATATRPLVTGGNGAPRSSRKPAQQYQQQAAPPAAAAAHSPQSRTTSRNGGSTKKTYQGVYYKRSTAPITVRRDTTPRLPSDDGGESSERDSVKNDGYQTMSSVEPHDLSLPSESSSSSSTCIPAHAGHSSQTEIKVEKVNHSWTVKNFSHCYQEYLENFVYLSRGDETLTWSIKIYPKGNGENNKDFVFLCLNRVVNSNAKSTKIGFKSRFMLRTAELKEIDMRIHPNPSHSDYVSYIKRDILFPQILPRDLIIVNVEIDVAVETITTTTEPIMTSNCEQQLVEDYQRLFRDDLLTDFTIRVGGREIRAHRAILAARSPVFQAMLMHELTNETKSGVLEICDLDYEVVYELIYYIYCGRCQKEIGDIATDLLIAADKYRLVELKNHCEKFLVENLANENVCQLLILGDLYNAERLQERAVQFILQRPKYITSTPGWDDILKQHPHLVTRIVNHFDKAPTSGSATTDPLAIPPPSL</sequence>
<dbReference type="Gene3D" id="1.10.1410.10">
    <property type="match status" value="1"/>
</dbReference>
<feature type="compositionally biased region" description="Low complexity" evidence="3">
    <location>
        <begin position="589"/>
        <end position="606"/>
    </location>
</feature>